<dbReference type="SUPFAM" id="SSF54060">
    <property type="entry name" value="His-Me finger endonucleases"/>
    <property type="match status" value="1"/>
</dbReference>
<dbReference type="PRINTS" id="PR01300">
    <property type="entry name" value="PYOCINKILLER"/>
</dbReference>
<dbReference type="EC" id="3.1.-.-" evidence="9"/>
<keyword evidence="3" id="KW-0540">Nuclease</keyword>
<dbReference type="Proteomes" id="UP000515264">
    <property type="component" value="Chromosome 2"/>
</dbReference>
<evidence type="ECO:0000256" key="3">
    <source>
        <dbReference type="ARBA" id="ARBA00022722"/>
    </source>
</evidence>
<comment type="similarity">
    <text evidence="1">Belongs to the colicin/pyosin nuclease family.</text>
</comment>
<evidence type="ECO:0000256" key="4">
    <source>
        <dbReference type="ARBA" id="ARBA00022759"/>
    </source>
</evidence>
<dbReference type="CDD" id="cd00085">
    <property type="entry name" value="HNHc"/>
    <property type="match status" value="1"/>
</dbReference>
<name>A0ABX6R3U1_9VIBR</name>
<reference evidence="9 10" key="1">
    <citation type="journal article" date="2020" name="J. Nat. Prod.">
        <title>Genomics-Metabolomics Profiling Disclosed Marine Vibrio spartinae 3.6 as a Producer of a New Branched Side Chain Prodigiosin.</title>
        <authorList>
            <person name="Vitale G.A."/>
            <person name="Sciarretta M."/>
            <person name="Palma Esposito F."/>
            <person name="January G.G."/>
            <person name="Giaccio M."/>
            <person name="Bunk B."/>
            <person name="Sproer C."/>
            <person name="Bajerski F."/>
            <person name="Power D."/>
            <person name="Festa C."/>
            <person name="Monti M.C."/>
            <person name="D'Auria M.V."/>
            <person name="de Pascale D."/>
        </authorList>
    </citation>
    <scope>NUCLEOTIDE SEQUENCE [LARGE SCALE GENOMIC DNA]</scope>
    <source>
        <strain evidence="9 10">3.6</strain>
    </source>
</reference>
<sequence>MNDQTTQIYNLMRYEFAQVEGDFTSLRESDVKSVIPAGMRFADFLEQLRSGHQVLLTDAPSIPLLIRDRDEWGNQYWRVNPDIEPQLDGLAYKAYTARVALVNHGIGATYSGSVNASVSTEPHVEREPVKLTLAERLVRQRQERLQALDKIQLPSSSWQNAFNKPALKPEPKPQQVFAKSLFVPCGSCDIGTEREALTDMGQIAAYGAVAMNNTTALTGEVTFVEAGGSVLKSLSGLALRVAKVGLSPATAALALFMPSKLADGTLYDEENLRHMAVANTNIRLGFNPSGQIYGYHVKGAEIPVRHVEQVGEKFVVALESDHTLEWVPIQPEDKDSHLTTSPIPALDSYPIWIHPESGEAELTGTNEPYSTPIHQPDVKDYILTFPVESGLPALYVVYQENPRHESGVVTGYGEDITDQWLTTAGKELGAPVPSQIADKLRGCEFSNFDRFRKAFWLTVSEDENLMSQFNRHNQKKIRAGKAPFAPQNQKYGEIMRFEIHHVEEIQHGGAIYDVDNMRVVTPKNHKRIHYGDKQ</sequence>
<proteinExistence type="inferred from homology"/>
<organism evidence="9 10">
    <name type="scientific">Vibrio spartinae</name>
    <dbReference type="NCBI Taxonomy" id="1918945"/>
    <lineage>
        <taxon>Bacteria</taxon>
        <taxon>Pseudomonadati</taxon>
        <taxon>Pseudomonadota</taxon>
        <taxon>Gammaproteobacteria</taxon>
        <taxon>Vibrionales</taxon>
        <taxon>Vibrionaceae</taxon>
        <taxon>Vibrio</taxon>
    </lineage>
</organism>
<protein>
    <submittedName>
        <fullName evidence="9">Colicin-E2</fullName>
        <ecNumber evidence="9">3.1.-.-</ecNumber>
    </submittedName>
</protein>
<evidence type="ECO:0000256" key="6">
    <source>
        <dbReference type="ARBA" id="ARBA00023022"/>
    </source>
</evidence>
<evidence type="ECO:0000256" key="5">
    <source>
        <dbReference type="ARBA" id="ARBA00022801"/>
    </source>
</evidence>
<keyword evidence="7" id="KW-0078">Bacteriocin</keyword>
<feature type="domain" description="Pyosin/cloacin translocation" evidence="8">
    <location>
        <begin position="269"/>
        <end position="397"/>
    </location>
</feature>
<evidence type="ECO:0000259" key="8">
    <source>
        <dbReference type="Pfam" id="PF06958"/>
    </source>
</evidence>
<dbReference type="InterPro" id="IPR036302">
    <property type="entry name" value="Pyosin/cloacin_T_dom_sf"/>
</dbReference>
<dbReference type="InterPro" id="IPR037146">
    <property type="entry name" value="Colicin/pyocin_DNase_dom_sf"/>
</dbReference>
<keyword evidence="5 9" id="KW-0378">Hydrolase</keyword>
<dbReference type="InterPro" id="IPR003060">
    <property type="entry name" value="Pyocin_killer"/>
</dbReference>
<evidence type="ECO:0000256" key="2">
    <source>
        <dbReference type="ARBA" id="ARBA00022529"/>
    </source>
</evidence>
<dbReference type="GO" id="GO:0016787">
    <property type="term" value="F:hydrolase activity"/>
    <property type="evidence" value="ECO:0007669"/>
    <property type="project" value="UniProtKB-KW"/>
</dbReference>
<evidence type="ECO:0000313" key="9">
    <source>
        <dbReference type="EMBL" id="QMV16203.1"/>
    </source>
</evidence>
<evidence type="ECO:0000313" key="10">
    <source>
        <dbReference type="Proteomes" id="UP000515264"/>
    </source>
</evidence>
<evidence type="ECO:0000256" key="1">
    <source>
        <dbReference type="ARBA" id="ARBA00006811"/>
    </source>
</evidence>
<dbReference type="Pfam" id="PF21431">
    <property type="entry name" value="Col-Pyo_DNase"/>
    <property type="match status" value="1"/>
</dbReference>
<dbReference type="RefSeq" id="WP_182288958.1">
    <property type="nucleotide sequence ID" value="NZ_CP046269.1"/>
</dbReference>
<accession>A0ABX6R3U1</accession>
<evidence type="ECO:0000256" key="7">
    <source>
        <dbReference type="ARBA" id="ARBA00023048"/>
    </source>
</evidence>
<dbReference type="Gene3D" id="3.90.540.10">
    <property type="entry name" value="Colicin/pyocin, DNase domain"/>
    <property type="match status" value="1"/>
</dbReference>
<dbReference type="InterPro" id="IPR003615">
    <property type="entry name" value="HNH_nuc"/>
</dbReference>
<keyword evidence="10" id="KW-1185">Reference proteome</keyword>
<gene>
    <name evidence="9" type="primary">col</name>
    <name evidence="9" type="ORF">Vspart_03588</name>
</gene>
<keyword evidence="4" id="KW-0255">Endonuclease</keyword>
<dbReference type="SUPFAM" id="SSF69369">
    <property type="entry name" value="Cloacin translocation domain"/>
    <property type="match status" value="1"/>
</dbReference>
<dbReference type="EMBL" id="CP046269">
    <property type="protein sequence ID" value="QMV16203.1"/>
    <property type="molecule type" value="Genomic_DNA"/>
</dbReference>
<dbReference type="Pfam" id="PF06958">
    <property type="entry name" value="Pyocin_S"/>
    <property type="match status" value="1"/>
</dbReference>
<keyword evidence="2" id="KW-0929">Antimicrobial</keyword>
<dbReference type="InterPro" id="IPR016128">
    <property type="entry name" value="Pyosin/cloacin_T_dom"/>
</dbReference>
<keyword evidence="6" id="KW-0044">Antibiotic</keyword>
<dbReference type="InterPro" id="IPR044925">
    <property type="entry name" value="His-Me_finger_sf"/>
</dbReference>